<reference evidence="5" key="3">
    <citation type="submission" date="2015-03" db="EMBL/GenBank/DDBJ databases">
        <authorList>
            <consortium name="Pathogen Informatics"/>
            <person name="Murphy D."/>
        </authorList>
    </citation>
    <scope>NUCLEOTIDE SEQUENCE</scope>
    <source>
        <strain evidence="5">N09902308</strain>
    </source>
</reference>
<evidence type="ECO:0000313" key="3">
    <source>
        <dbReference type="EMBL" id="CFE90143.1"/>
    </source>
</evidence>
<dbReference type="Proteomes" id="UP000039021">
    <property type="component" value="Unassembled WGS sequence"/>
</dbReference>
<name>A0A0U0U8T1_MYCTX</name>
<sequence length="70" mass="7185">MPRSTRSISQASRASSYGPGDEPMSAHVVRSIATTKADDEPSPDPGGASTCVASWSGNGVPPLNSAITRR</sequence>
<evidence type="ECO:0000313" key="6">
    <source>
        <dbReference type="Proteomes" id="UP000038802"/>
    </source>
</evidence>
<evidence type="ECO:0000313" key="7">
    <source>
        <dbReference type="Proteomes" id="UP000039021"/>
    </source>
</evidence>
<evidence type="ECO:0000313" key="5">
    <source>
        <dbReference type="EMBL" id="COY71946.1"/>
    </source>
</evidence>
<dbReference type="EMBL" id="CFOE01001226">
    <property type="protein sequence ID" value="CFE49105.1"/>
    <property type="molecule type" value="Genomic_DNA"/>
</dbReference>
<feature type="compositionally biased region" description="Polar residues" evidence="1">
    <location>
        <begin position="1"/>
        <end position="15"/>
    </location>
</feature>
<reference evidence="6 7" key="1">
    <citation type="submission" date="2015-03" db="EMBL/GenBank/DDBJ databases">
        <authorList>
            <consortium name="Pathogen Informatics"/>
        </authorList>
    </citation>
    <scope>NUCLEOTIDE SEQUENCE [LARGE SCALE GENOMIC DNA]</scope>
    <source>
        <strain evidence="2 9">G09901357</strain>
        <strain evidence="3 8">H09601792</strain>
        <strain evidence="6">K00500041</strain>
        <strain evidence="7">N09902308</strain>
    </source>
</reference>
<dbReference type="EMBL" id="CFOH01001707">
    <property type="protein sequence ID" value="CFE90143.1"/>
    <property type="molecule type" value="Genomic_DNA"/>
</dbReference>
<evidence type="ECO:0000256" key="1">
    <source>
        <dbReference type="SAM" id="MobiDB-lite"/>
    </source>
</evidence>
<accession>A0A0U0U8T1</accession>
<evidence type="ECO:0000313" key="4">
    <source>
        <dbReference type="EMBL" id="COV16859.1"/>
    </source>
</evidence>
<evidence type="ECO:0000313" key="8">
    <source>
        <dbReference type="Proteomes" id="UP000046947"/>
    </source>
</evidence>
<feature type="region of interest" description="Disordered" evidence="1">
    <location>
        <begin position="1"/>
        <end position="70"/>
    </location>
</feature>
<gene>
    <name evidence="2" type="ORF">ERS007681_04620</name>
    <name evidence="3" type="ORF">ERS007688_04737</name>
    <name evidence="4" type="ORF">ERS007703_00712</name>
    <name evidence="5" type="ORF">ERS007739_03005</name>
</gene>
<dbReference type="Proteomes" id="UP000038802">
    <property type="component" value="Unassembled WGS sequence"/>
</dbReference>
<dbReference type="Proteomes" id="UP000046947">
    <property type="component" value="Unassembled WGS sequence"/>
</dbReference>
<reference evidence="4" key="2">
    <citation type="submission" date="2015-03" db="EMBL/GenBank/DDBJ databases">
        <authorList>
            <person name="Murphy D."/>
        </authorList>
    </citation>
    <scope>NUCLEOTIDE SEQUENCE [LARGE SCALE GENOMIC DNA]</scope>
    <source>
        <strain evidence="4">K00500041</strain>
    </source>
</reference>
<dbReference type="AlphaFoldDB" id="A0A0U0U8T1"/>
<dbReference type="Proteomes" id="UP000048289">
    <property type="component" value="Unassembled WGS sequence"/>
</dbReference>
<proteinExistence type="predicted"/>
<dbReference type="EMBL" id="CSAE01000046">
    <property type="protein sequence ID" value="COV16859.1"/>
    <property type="molecule type" value="Genomic_DNA"/>
</dbReference>
<evidence type="ECO:0000313" key="9">
    <source>
        <dbReference type="Proteomes" id="UP000048289"/>
    </source>
</evidence>
<evidence type="ECO:0000313" key="2">
    <source>
        <dbReference type="EMBL" id="CFE49105.1"/>
    </source>
</evidence>
<protein>
    <submittedName>
        <fullName evidence="4">Uncharacterized protein</fullName>
    </submittedName>
</protein>
<organism evidence="4 6">
    <name type="scientific">Mycobacterium tuberculosis</name>
    <dbReference type="NCBI Taxonomy" id="1773"/>
    <lineage>
        <taxon>Bacteria</taxon>
        <taxon>Bacillati</taxon>
        <taxon>Actinomycetota</taxon>
        <taxon>Actinomycetes</taxon>
        <taxon>Mycobacteriales</taxon>
        <taxon>Mycobacteriaceae</taxon>
        <taxon>Mycobacterium</taxon>
        <taxon>Mycobacterium tuberculosis complex</taxon>
    </lineage>
</organism>
<dbReference type="EMBL" id="CSBK01001477">
    <property type="protein sequence ID" value="COY71946.1"/>
    <property type="molecule type" value="Genomic_DNA"/>
</dbReference>